<sequence length="100" mass="10981">MLRFPQSHPASSDTPTTDPLYTYDMERDPSDCIGLQPLPGCGKAPTQAGDRGGSLQYATFGLIIIGLAIVFTVIFRNVIRADKRKATEVSDPNQKWSPRD</sequence>
<gene>
    <name evidence="3" type="ORF">UFOPK4347_01871</name>
</gene>
<keyword evidence="2" id="KW-0812">Transmembrane</keyword>
<feature type="compositionally biased region" description="Low complexity" evidence="1">
    <location>
        <begin position="13"/>
        <end position="22"/>
    </location>
</feature>
<feature type="region of interest" description="Disordered" evidence="1">
    <location>
        <begin position="1"/>
        <end position="22"/>
    </location>
</feature>
<keyword evidence="2" id="KW-1133">Transmembrane helix</keyword>
<evidence type="ECO:0000313" key="3">
    <source>
        <dbReference type="EMBL" id="CAB5068631.1"/>
    </source>
</evidence>
<organism evidence="3">
    <name type="scientific">freshwater metagenome</name>
    <dbReference type="NCBI Taxonomy" id="449393"/>
    <lineage>
        <taxon>unclassified sequences</taxon>
        <taxon>metagenomes</taxon>
        <taxon>ecological metagenomes</taxon>
    </lineage>
</organism>
<keyword evidence="2" id="KW-0472">Membrane</keyword>
<reference evidence="3" key="1">
    <citation type="submission" date="2020-05" db="EMBL/GenBank/DDBJ databases">
        <authorList>
            <person name="Chiriac C."/>
            <person name="Salcher M."/>
            <person name="Ghai R."/>
            <person name="Kavagutti S V."/>
        </authorList>
    </citation>
    <scope>NUCLEOTIDE SEQUENCE</scope>
</reference>
<protein>
    <submittedName>
        <fullName evidence="3">Unannotated protein</fullName>
    </submittedName>
</protein>
<proteinExistence type="predicted"/>
<dbReference type="EMBL" id="CAFBQU010000123">
    <property type="protein sequence ID" value="CAB5068631.1"/>
    <property type="molecule type" value="Genomic_DNA"/>
</dbReference>
<evidence type="ECO:0000256" key="1">
    <source>
        <dbReference type="SAM" id="MobiDB-lite"/>
    </source>
</evidence>
<feature type="transmembrane region" description="Helical" evidence="2">
    <location>
        <begin position="55"/>
        <end position="75"/>
    </location>
</feature>
<evidence type="ECO:0000256" key="2">
    <source>
        <dbReference type="SAM" id="Phobius"/>
    </source>
</evidence>
<accession>A0A6J7URM5</accession>
<dbReference type="AlphaFoldDB" id="A0A6J7URM5"/>
<name>A0A6J7URM5_9ZZZZ</name>